<dbReference type="CDD" id="cd00462">
    <property type="entry name" value="PTH"/>
    <property type="match status" value="1"/>
</dbReference>
<dbReference type="GO" id="GO:0005737">
    <property type="term" value="C:cytoplasm"/>
    <property type="evidence" value="ECO:0007669"/>
    <property type="project" value="UniProtKB-SubCell"/>
</dbReference>
<feature type="site" description="Discriminates between blocked and unblocked aminoacyl-tRNA" evidence="7">
    <location>
        <position position="18"/>
    </location>
</feature>
<organism evidence="10 11">
    <name type="scientific">Candidatus Edwardsbacteria bacterium GWF2_54_11</name>
    <dbReference type="NCBI Taxonomy" id="1817851"/>
    <lineage>
        <taxon>Bacteria</taxon>
        <taxon>Candidatus Edwardsiibacteriota</taxon>
    </lineage>
</organism>
<feature type="binding site" evidence="7">
    <location>
        <position position="72"/>
    </location>
    <ligand>
        <name>tRNA</name>
        <dbReference type="ChEBI" id="CHEBI:17843"/>
    </ligand>
</feature>
<dbReference type="EMBL" id="MFFM01000039">
    <property type="protein sequence ID" value="OGF10303.1"/>
    <property type="molecule type" value="Genomic_DNA"/>
</dbReference>
<comment type="subunit">
    <text evidence="7">Monomer.</text>
</comment>
<dbReference type="InterPro" id="IPR018171">
    <property type="entry name" value="Pept_tRNA_hydro_CS"/>
</dbReference>
<name>A0A1F5R8C0_9BACT</name>
<keyword evidence="4 7" id="KW-0694">RNA-binding</keyword>
<dbReference type="GO" id="GO:0000049">
    <property type="term" value="F:tRNA binding"/>
    <property type="evidence" value="ECO:0007669"/>
    <property type="project" value="UniProtKB-UniRule"/>
</dbReference>
<sequence length="195" mass="21649">MPNRHPDSNTWCIAGLGNPGREYGSTRHNLGFSVLNHLASQNGITWRYKDKFSYGISRTPRFFLLRPLTYMNLSGQAVKQVMKERNFGTDRLLVVCDDINLPLGQLRLRLAGSHGGQKGLKSIIDSLKTDNFARLRLGVGPLPSSWDASDFVLGKFTAPEYPVAKEMTARAADSIIKIINLGLETAMNSINQKTI</sequence>
<comment type="function">
    <text evidence="7">Hydrolyzes ribosome-free peptidyl-tRNAs (with 1 or more amino acids incorporated), which drop off the ribosome during protein synthesis, or as a result of ribosome stalling.</text>
</comment>
<comment type="caution">
    <text evidence="7">Lacks conserved residue(s) required for the propagation of feature annotation.</text>
</comment>
<dbReference type="HAMAP" id="MF_00083">
    <property type="entry name" value="Pept_tRNA_hydro_bact"/>
    <property type="match status" value="1"/>
</dbReference>
<protein>
    <recommendedName>
        <fullName evidence="6 7">Peptidyl-tRNA hydrolase</fullName>
        <shortName evidence="7">Pth</shortName>
        <ecNumber evidence="1 7">3.1.1.29</ecNumber>
    </recommendedName>
</protein>
<dbReference type="GO" id="GO:0072344">
    <property type="term" value="P:rescue of stalled ribosome"/>
    <property type="evidence" value="ECO:0007669"/>
    <property type="project" value="UniProtKB-UniRule"/>
</dbReference>
<dbReference type="GO" id="GO:0006515">
    <property type="term" value="P:protein quality control for misfolded or incompletely synthesized proteins"/>
    <property type="evidence" value="ECO:0007669"/>
    <property type="project" value="UniProtKB-UniRule"/>
</dbReference>
<evidence type="ECO:0000256" key="5">
    <source>
        <dbReference type="ARBA" id="ARBA00038063"/>
    </source>
</evidence>
<evidence type="ECO:0000256" key="8">
    <source>
        <dbReference type="RuleBase" id="RU000673"/>
    </source>
</evidence>
<comment type="function">
    <text evidence="7">Catalyzes the release of premature peptidyl moieties from peptidyl-tRNA molecules trapped in stalled 50S ribosomal subunits, and thus maintains levels of free tRNAs and 50S ribosomes.</text>
</comment>
<evidence type="ECO:0000256" key="3">
    <source>
        <dbReference type="ARBA" id="ARBA00022801"/>
    </source>
</evidence>
<keyword evidence="2 7" id="KW-0820">tRNA-binding</keyword>
<dbReference type="EC" id="3.1.1.29" evidence="1 7"/>
<dbReference type="InterPro" id="IPR036416">
    <property type="entry name" value="Pept_tRNA_hydro_sf"/>
</dbReference>
<dbReference type="InterPro" id="IPR001328">
    <property type="entry name" value="Pept_tRNA_hydro"/>
</dbReference>
<dbReference type="AlphaFoldDB" id="A0A1F5R8C0"/>
<dbReference type="PANTHER" id="PTHR17224:SF1">
    <property type="entry name" value="PEPTIDYL-TRNA HYDROLASE"/>
    <property type="match status" value="1"/>
</dbReference>
<evidence type="ECO:0000256" key="6">
    <source>
        <dbReference type="ARBA" id="ARBA00050038"/>
    </source>
</evidence>
<feature type="active site" description="Proton acceptor" evidence="7">
    <location>
        <position position="28"/>
    </location>
</feature>
<dbReference type="GO" id="GO:0004045">
    <property type="term" value="F:peptidyl-tRNA hydrolase activity"/>
    <property type="evidence" value="ECO:0007669"/>
    <property type="project" value="UniProtKB-UniRule"/>
</dbReference>
<dbReference type="PROSITE" id="PS01195">
    <property type="entry name" value="PEPT_TRNA_HYDROL_1"/>
    <property type="match status" value="1"/>
</dbReference>
<evidence type="ECO:0000256" key="2">
    <source>
        <dbReference type="ARBA" id="ARBA00022555"/>
    </source>
</evidence>
<comment type="caution">
    <text evidence="10">The sequence shown here is derived from an EMBL/GenBank/DDBJ whole genome shotgun (WGS) entry which is preliminary data.</text>
</comment>
<feature type="binding site" evidence="7">
    <location>
        <position position="23"/>
    </location>
    <ligand>
        <name>tRNA</name>
        <dbReference type="ChEBI" id="CHEBI:17843"/>
    </ligand>
</feature>
<evidence type="ECO:0000256" key="1">
    <source>
        <dbReference type="ARBA" id="ARBA00013260"/>
    </source>
</evidence>
<comment type="catalytic activity">
    <reaction evidence="7 8">
        <text>an N-acyl-L-alpha-aminoacyl-tRNA + H2O = an N-acyl-L-amino acid + a tRNA + H(+)</text>
        <dbReference type="Rhea" id="RHEA:54448"/>
        <dbReference type="Rhea" id="RHEA-COMP:10123"/>
        <dbReference type="Rhea" id="RHEA-COMP:13883"/>
        <dbReference type="ChEBI" id="CHEBI:15377"/>
        <dbReference type="ChEBI" id="CHEBI:15378"/>
        <dbReference type="ChEBI" id="CHEBI:59874"/>
        <dbReference type="ChEBI" id="CHEBI:78442"/>
        <dbReference type="ChEBI" id="CHEBI:138191"/>
        <dbReference type="EC" id="3.1.1.29"/>
    </reaction>
</comment>
<proteinExistence type="inferred from homology"/>
<evidence type="ECO:0000256" key="9">
    <source>
        <dbReference type="RuleBase" id="RU004320"/>
    </source>
</evidence>
<dbReference type="PANTHER" id="PTHR17224">
    <property type="entry name" value="PEPTIDYL-TRNA HYDROLASE"/>
    <property type="match status" value="1"/>
</dbReference>
<feature type="binding site" evidence="7">
    <location>
        <position position="70"/>
    </location>
    <ligand>
        <name>tRNA</name>
        <dbReference type="ChEBI" id="CHEBI:17843"/>
    </ligand>
</feature>
<comment type="subcellular location">
    <subcellularLocation>
        <location evidence="7">Cytoplasm</location>
    </subcellularLocation>
</comment>
<reference evidence="10 11" key="1">
    <citation type="journal article" date="2016" name="Nat. Commun.">
        <title>Thousands of microbial genomes shed light on interconnected biogeochemical processes in an aquifer system.</title>
        <authorList>
            <person name="Anantharaman K."/>
            <person name="Brown C.T."/>
            <person name="Hug L.A."/>
            <person name="Sharon I."/>
            <person name="Castelle C.J."/>
            <person name="Probst A.J."/>
            <person name="Thomas B.C."/>
            <person name="Singh A."/>
            <person name="Wilkins M.J."/>
            <person name="Karaoz U."/>
            <person name="Brodie E.L."/>
            <person name="Williams K.H."/>
            <person name="Hubbard S.S."/>
            <person name="Banfield J.F."/>
        </authorList>
    </citation>
    <scope>NUCLEOTIDE SEQUENCE [LARGE SCALE GENOMIC DNA]</scope>
</reference>
<keyword evidence="7" id="KW-0963">Cytoplasm</keyword>
<evidence type="ECO:0000256" key="4">
    <source>
        <dbReference type="ARBA" id="ARBA00022884"/>
    </source>
</evidence>
<feature type="site" description="Stabilizes the basic form of H active site to accept a proton" evidence="7">
    <location>
        <position position="97"/>
    </location>
</feature>
<dbReference type="Proteomes" id="UP000177230">
    <property type="component" value="Unassembled WGS sequence"/>
</dbReference>
<accession>A0A1F5R8C0</accession>
<dbReference type="Gene3D" id="3.40.50.1470">
    <property type="entry name" value="Peptidyl-tRNA hydrolase"/>
    <property type="match status" value="1"/>
</dbReference>
<evidence type="ECO:0000256" key="7">
    <source>
        <dbReference type="HAMAP-Rule" id="MF_00083"/>
    </source>
</evidence>
<keyword evidence="3 7" id="KW-0378">Hydrolase</keyword>
<evidence type="ECO:0000313" key="11">
    <source>
        <dbReference type="Proteomes" id="UP000177230"/>
    </source>
</evidence>
<dbReference type="NCBIfam" id="TIGR00447">
    <property type="entry name" value="pth"/>
    <property type="match status" value="1"/>
</dbReference>
<dbReference type="SUPFAM" id="SSF53178">
    <property type="entry name" value="Peptidyl-tRNA hydrolase-like"/>
    <property type="match status" value="1"/>
</dbReference>
<evidence type="ECO:0000313" key="10">
    <source>
        <dbReference type="EMBL" id="OGF10303.1"/>
    </source>
</evidence>
<gene>
    <name evidence="7" type="primary">pth</name>
    <name evidence="10" type="ORF">A2024_02105</name>
</gene>
<dbReference type="Pfam" id="PF01195">
    <property type="entry name" value="Pept_tRNA_hydro"/>
    <property type="match status" value="1"/>
</dbReference>
<comment type="similarity">
    <text evidence="5 7 9">Belongs to the PTH family.</text>
</comment>